<proteinExistence type="predicted"/>
<accession>A0ABD1YR57</accession>
<reference evidence="1 2" key="1">
    <citation type="submission" date="2024-09" db="EMBL/GenBank/DDBJ databases">
        <title>Chromosome-scale assembly of Riccia fluitans.</title>
        <authorList>
            <person name="Paukszto L."/>
            <person name="Sawicki J."/>
            <person name="Karawczyk K."/>
            <person name="Piernik-Szablinska J."/>
            <person name="Szczecinska M."/>
            <person name="Mazdziarz M."/>
        </authorList>
    </citation>
    <scope>NUCLEOTIDE SEQUENCE [LARGE SCALE GENOMIC DNA]</scope>
    <source>
        <strain evidence="1">Rf_01</strain>
        <tissue evidence="1">Aerial parts of the thallus</tissue>
    </source>
</reference>
<dbReference type="Proteomes" id="UP001605036">
    <property type="component" value="Unassembled WGS sequence"/>
</dbReference>
<evidence type="ECO:0000313" key="2">
    <source>
        <dbReference type="Proteomes" id="UP001605036"/>
    </source>
</evidence>
<organism evidence="1 2">
    <name type="scientific">Riccia fluitans</name>
    <dbReference type="NCBI Taxonomy" id="41844"/>
    <lineage>
        <taxon>Eukaryota</taxon>
        <taxon>Viridiplantae</taxon>
        <taxon>Streptophyta</taxon>
        <taxon>Embryophyta</taxon>
        <taxon>Marchantiophyta</taxon>
        <taxon>Marchantiopsida</taxon>
        <taxon>Marchantiidae</taxon>
        <taxon>Marchantiales</taxon>
        <taxon>Ricciaceae</taxon>
        <taxon>Riccia</taxon>
    </lineage>
</organism>
<name>A0ABD1YR57_9MARC</name>
<comment type="caution">
    <text evidence="1">The sequence shown here is derived from an EMBL/GenBank/DDBJ whole genome shotgun (WGS) entry which is preliminary data.</text>
</comment>
<sequence>MARVFSYTCRRNVSGLVHDLGVPSATKPDGHNNACTCVRRFDFCALGRSCVSGLEYLRAASERKKSVELIWRDASIRRHLIQWQALQGNSSARRVLGLRYVDYGNDGSSRFFPHRAQRGPRLEVLGLWTFLARESFNGGRG</sequence>
<dbReference type="EMBL" id="JBHFFA010000004">
    <property type="protein sequence ID" value="KAL2632202.1"/>
    <property type="molecule type" value="Genomic_DNA"/>
</dbReference>
<evidence type="ECO:0000313" key="1">
    <source>
        <dbReference type="EMBL" id="KAL2632202.1"/>
    </source>
</evidence>
<gene>
    <name evidence="1" type="ORF">R1flu_016888</name>
</gene>
<dbReference type="AlphaFoldDB" id="A0ABD1YR57"/>
<protein>
    <submittedName>
        <fullName evidence="1">Uncharacterized protein</fullName>
    </submittedName>
</protein>
<keyword evidence="2" id="KW-1185">Reference proteome</keyword>